<dbReference type="EMBL" id="CP066744">
    <property type="protein sequence ID" value="QQK08216.1"/>
    <property type="molecule type" value="Genomic_DNA"/>
</dbReference>
<protein>
    <submittedName>
        <fullName evidence="1">Cell wall-binding repeat-containing protein</fullName>
    </submittedName>
</protein>
<organism evidence="1 2">
    <name type="scientific">Miniphocaeibacter halophilus</name>
    <dbReference type="NCBI Taxonomy" id="2931922"/>
    <lineage>
        <taxon>Bacteria</taxon>
        <taxon>Bacillati</taxon>
        <taxon>Bacillota</taxon>
        <taxon>Tissierellia</taxon>
        <taxon>Tissierellales</taxon>
        <taxon>Peptoniphilaceae</taxon>
        <taxon>Miniphocaeibacter</taxon>
    </lineage>
</organism>
<keyword evidence="2" id="KW-1185">Reference proteome</keyword>
<name>A0AC61MYS9_9FIRM</name>
<dbReference type="Proteomes" id="UP000595814">
    <property type="component" value="Chromosome"/>
</dbReference>
<evidence type="ECO:0000313" key="2">
    <source>
        <dbReference type="Proteomes" id="UP000595814"/>
    </source>
</evidence>
<proteinExistence type="predicted"/>
<reference evidence="1 2" key="1">
    <citation type="journal article" date="2022" name="Int. J. Syst. Evol. Microbiol.">
        <title>Miniphocaeibacter halophilus sp. nov., an ammonium-tolerant acetate-producing bacterium isolated from a biogas system.</title>
        <authorList>
            <person name="Schnurer A."/>
            <person name="Singh A."/>
            <person name="Bi S."/>
            <person name="Qiao W."/>
            <person name="Westerholm M."/>
        </authorList>
    </citation>
    <scope>NUCLEOTIDE SEQUENCE [LARGE SCALE GENOMIC DNA]</scope>
    <source>
        <strain evidence="1 2">AMB_01</strain>
    </source>
</reference>
<accession>A0AC61MYS9</accession>
<sequence>MKKRFRVGSLALSLAIICGSFIPTIAQADDKVETTNMKVTRIDGADRIETAVKASQKTFQKGSRYVVLASGEKFADALVGGTLATQIKAPILLTGKDNLPKEVEKEILRLNPEKIFLLGGRNTISDEVEGQIMLLRKRVDRLAGKDRYETAVAIWGQRTDLATENIFIDDYAAFNGNDFADALAAAPFVGQNQWLPLIPYVEGGKPAAIVFGGLNSVPKTLDREIRYAGADRIGTAVEIAKAYKGVLKKDIDTVVLVDGYDFPDALASAPVASMNNGAVLLTNSKTLSKGTKEYIVGNKNIKKIIIVGGENSVSSDIEKELKALKVEKPVDESEEEKPTTPTEETKPTTNIKENISTDPTKNNDVKTPEKVEENK</sequence>
<gene>
    <name evidence="1" type="ORF">JFY71_01375</name>
</gene>
<evidence type="ECO:0000313" key="1">
    <source>
        <dbReference type="EMBL" id="QQK08216.1"/>
    </source>
</evidence>